<dbReference type="InterPro" id="IPR019180">
    <property type="entry name" value="Oxidoreductase-like_N"/>
</dbReference>
<feature type="binding site" evidence="6">
    <location>
        <position position="136"/>
    </location>
    <ligand>
        <name>FAD</name>
        <dbReference type="ChEBI" id="CHEBI:57692"/>
    </ligand>
</feature>
<evidence type="ECO:0000256" key="1">
    <source>
        <dbReference type="ARBA" id="ARBA00001974"/>
    </source>
</evidence>
<organism evidence="8">
    <name type="scientific">Schizaphis graminum</name>
    <name type="common">Green bug aphid</name>
    <dbReference type="NCBI Taxonomy" id="13262"/>
    <lineage>
        <taxon>Eukaryota</taxon>
        <taxon>Metazoa</taxon>
        <taxon>Ecdysozoa</taxon>
        <taxon>Arthropoda</taxon>
        <taxon>Hexapoda</taxon>
        <taxon>Insecta</taxon>
        <taxon>Pterygota</taxon>
        <taxon>Neoptera</taxon>
        <taxon>Paraneoptera</taxon>
        <taxon>Hemiptera</taxon>
        <taxon>Sternorrhyncha</taxon>
        <taxon>Aphidomorpha</taxon>
        <taxon>Aphidoidea</taxon>
        <taxon>Aphididae</taxon>
        <taxon>Aphidini</taxon>
        <taxon>Schizaphis</taxon>
    </lineage>
</organism>
<dbReference type="InterPro" id="IPR039261">
    <property type="entry name" value="FNR_nucleotide-bd"/>
</dbReference>
<dbReference type="InterPro" id="IPR017927">
    <property type="entry name" value="FAD-bd_FR_type"/>
</dbReference>
<dbReference type="Gene3D" id="3.40.50.80">
    <property type="entry name" value="Nucleotide-binding domain of ferredoxin-NADP reductase (FNR) module"/>
    <property type="match status" value="1"/>
</dbReference>
<dbReference type="SUPFAM" id="SSF52343">
    <property type="entry name" value="Ferredoxin reductase-like, C-terminal NADP-linked domain"/>
    <property type="match status" value="1"/>
</dbReference>
<feature type="domain" description="FAD-binding FR-type" evidence="7">
    <location>
        <begin position="85"/>
        <end position="186"/>
    </location>
</feature>
<feature type="binding site" evidence="6">
    <location>
        <position position="135"/>
    </location>
    <ligand>
        <name>FAD</name>
        <dbReference type="ChEBI" id="CHEBI:57692"/>
    </ligand>
</feature>
<dbReference type="Pfam" id="PF00175">
    <property type="entry name" value="NAD_binding_1"/>
    <property type="match status" value="1"/>
</dbReference>
<dbReference type="InterPro" id="IPR008333">
    <property type="entry name" value="Cbr1-like_FAD-bd_dom"/>
</dbReference>
<dbReference type="InterPro" id="IPR001834">
    <property type="entry name" value="CBR-like"/>
</dbReference>
<evidence type="ECO:0000256" key="3">
    <source>
        <dbReference type="ARBA" id="ARBA00022630"/>
    </source>
</evidence>
<reference evidence="8" key="1">
    <citation type="submission" date="2018-04" db="EMBL/GenBank/DDBJ databases">
        <title>Transcriptome of Schizaphis graminum biotype I.</title>
        <authorList>
            <person name="Scully E.D."/>
            <person name="Geib S.M."/>
            <person name="Palmer N.A."/>
            <person name="Koch K."/>
            <person name="Bradshaw J."/>
            <person name="Heng-Moss T."/>
            <person name="Sarath G."/>
        </authorList>
    </citation>
    <scope>NUCLEOTIDE SEQUENCE</scope>
</reference>
<dbReference type="PRINTS" id="PR00406">
    <property type="entry name" value="CYTB5RDTASE"/>
</dbReference>
<dbReference type="Gene3D" id="2.40.30.10">
    <property type="entry name" value="Translation factors"/>
    <property type="match status" value="1"/>
</dbReference>
<evidence type="ECO:0000259" key="7">
    <source>
        <dbReference type="PROSITE" id="PS51384"/>
    </source>
</evidence>
<dbReference type="SUPFAM" id="SSF63380">
    <property type="entry name" value="Riboflavin synthase domain-like"/>
    <property type="match status" value="1"/>
</dbReference>
<evidence type="ECO:0000313" key="8">
    <source>
        <dbReference type="EMBL" id="MBY30272.1"/>
    </source>
</evidence>
<dbReference type="PROSITE" id="PS51384">
    <property type="entry name" value="FAD_FR"/>
    <property type="match status" value="1"/>
</dbReference>
<dbReference type="PANTHER" id="PTHR19370:SF184">
    <property type="entry name" value="NADH-CYTOCHROME B5 REDUCTASE-LIKE"/>
    <property type="match status" value="1"/>
</dbReference>
<evidence type="ECO:0000256" key="4">
    <source>
        <dbReference type="ARBA" id="ARBA00022827"/>
    </source>
</evidence>
<sequence length="335" mass="38184">MIIRISWRIHCLRLLETRHLSSTHPLLRYIMYDPPPERPSESDCCGNGCAECVFDVYDRECARWRHRLRTGGEGDRLRRDLLSATKHKPYRIVSTVALADDVRAYTFAATPTANGRLPIAYTQHVHIRLTDSLSRPYTPVTLGDDDCSFDVLVKAYPGGRFTGRLSEMTVDDVVTVRGPFGGVRYDGYDSIVMFGGGTGVAAFVGLIGSMLDDDKCETLLRLHYSCKTLDGVLMRKELAGYAAYWNCAVHLYLTREHDWSQCSKSFWYNENITEGRISQDCIAKIIDEQQNLRTLWLICGNDEFNQYVFNSLVNYNIKRDNIQSLNNTTKDFEVS</sequence>
<feature type="binding site" evidence="6">
    <location>
        <position position="154"/>
    </location>
    <ligand>
        <name>FAD</name>
        <dbReference type="ChEBI" id="CHEBI:57692"/>
    </ligand>
</feature>
<evidence type="ECO:0000256" key="2">
    <source>
        <dbReference type="ARBA" id="ARBA00006105"/>
    </source>
</evidence>
<dbReference type="AlphaFoldDB" id="A0A2S2PLD7"/>
<dbReference type="InterPro" id="IPR017938">
    <property type="entry name" value="Riboflavin_synthase-like_b-brl"/>
</dbReference>
<feature type="binding site" evidence="6">
    <location>
        <position position="152"/>
    </location>
    <ligand>
        <name>FAD</name>
        <dbReference type="ChEBI" id="CHEBI:57692"/>
    </ligand>
</feature>
<keyword evidence="5" id="KW-0560">Oxidoreductase</keyword>
<dbReference type="Pfam" id="PF00970">
    <property type="entry name" value="FAD_binding_6"/>
    <property type="match status" value="1"/>
</dbReference>
<feature type="binding site" evidence="6">
    <location>
        <position position="137"/>
    </location>
    <ligand>
        <name>FAD</name>
        <dbReference type="ChEBI" id="CHEBI:57692"/>
    </ligand>
</feature>
<keyword evidence="4 6" id="KW-0274">FAD</keyword>
<keyword evidence="3 6" id="KW-0285">Flavoprotein</keyword>
<protein>
    <submittedName>
        <fullName evidence="8">NADH-cytochrome b5 reductase-like</fullName>
    </submittedName>
</protein>
<evidence type="ECO:0000256" key="6">
    <source>
        <dbReference type="PIRSR" id="PIRSR601834-1"/>
    </source>
</evidence>
<dbReference type="CDD" id="cd06183">
    <property type="entry name" value="cyt_b5_reduct_like"/>
    <property type="match status" value="1"/>
</dbReference>
<evidence type="ECO:0000256" key="5">
    <source>
        <dbReference type="ARBA" id="ARBA00023002"/>
    </source>
</evidence>
<dbReference type="InterPro" id="IPR001433">
    <property type="entry name" value="OxRdtase_FAD/NAD-bd"/>
</dbReference>
<gene>
    <name evidence="8" type="primary">Cyb5rl</name>
    <name evidence="8" type="ORF">g.87216</name>
</gene>
<name>A0A2S2PLD7_SCHGA</name>
<accession>A0A2S2PLD7</accession>
<proteinExistence type="inferred from homology"/>
<dbReference type="Pfam" id="PF09791">
    <property type="entry name" value="Oxidored-like"/>
    <property type="match status" value="1"/>
</dbReference>
<comment type="cofactor">
    <cofactor evidence="1 6">
        <name>FAD</name>
        <dbReference type="ChEBI" id="CHEBI:57692"/>
    </cofactor>
</comment>
<dbReference type="EMBL" id="GGMR01017653">
    <property type="protein sequence ID" value="MBY30272.1"/>
    <property type="molecule type" value="Transcribed_RNA"/>
</dbReference>
<comment type="similarity">
    <text evidence="2">Belongs to the flavoprotein pyridine nucleotide cytochrome reductase family.</text>
</comment>
<dbReference type="PANTHER" id="PTHR19370">
    <property type="entry name" value="NADH-CYTOCHROME B5 REDUCTASE"/>
    <property type="match status" value="1"/>
</dbReference>
<dbReference type="GO" id="GO:0016491">
    <property type="term" value="F:oxidoreductase activity"/>
    <property type="evidence" value="ECO:0007669"/>
    <property type="project" value="UniProtKB-KW"/>
</dbReference>